<feature type="compositionally biased region" description="Pro residues" evidence="1">
    <location>
        <begin position="174"/>
        <end position="189"/>
    </location>
</feature>
<organism evidence="3">
    <name type="scientific">Trichostrongylus colubriformis</name>
    <name type="common">Black scour worm</name>
    <dbReference type="NCBI Taxonomy" id="6319"/>
    <lineage>
        <taxon>Eukaryota</taxon>
        <taxon>Metazoa</taxon>
        <taxon>Ecdysozoa</taxon>
        <taxon>Nematoda</taxon>
        <taxon>Chromadorea</taxon>
        <taxon>Rhabditida</taxon>
        <taxon>Rhabditina</taxon>
        <taxon>Rhabditomorpha</taxon>
        <taxon>Strongyloidea</taxon>
        <taxon>Trichostrongylidae</taxon>
        <taxon>Trichostrongylus</taxon>
    </lineage>
</organism>
<sequence>MMLILLAILVGTVPSESSLVNSDYRVHNDHCKYSEVKQQPFKEIANSSLRSFLLRKLRGIGDTDCVQSYQVEFNNDSNPFYVFRIDRETRFSRNYTVCGVVTVVGGDFMWKSCDKSKFKDYLLKCESEENRHPQLPPVLSCDRTPNPVSPVSPPNEDAPPTLPPRSDSLNKVTPPNPPIKDTPHTPPPRDFTTIPPRAVANEKSTRKKGFLSKLNCFTCF</sequence>
<dbReference type="PIR" id="A48581">
    <property type="entry name" value="A48581"/>
</dbReference>
<feature type="compositionally biased region" description="Pro residues" evidence="1">
    <location>
        <begin position="147"/>
        <end position="163"/>
    </location>
</feature>
<reference evidence="3" key="1">
    <citation type="journal article" date="1993" name="Mol. Biochem. Parasitol.">
        <title>Characterization of the mRNA encoding a proline-rich 37-kilodalton glycoprotein from the excretory-secretory products of Trichostrongylus colubriformis.</title>
        <authorList>
            <person name="Verkuylen A.J."/>
            <person name="Frenkel M.J."/>
            <person name="Savin K.W."/>
            <person name="Dopheide T.A."/>
            <person name="Ward C.W."/>
        </authorList>
    </citation>
    <scope>NUCLEOTIDE SEQUENCE</scope>
</reference>
<accession>Q7M4J5</accession>
<feature type="chain" id="PRO_5004288246" evidence="2">
    <location>
        <begin position="18"/>
        <end position="220"/>
    </location>
</feature>
<evidence type="ECO:0000256" key="2">
    <source>
        <dbReference type="SAM" id="SignalP"/>
    </source>
</evidence>
<dbReference type="AlphaFoldDB" id="Q7M4J5"/>
<evidence type="ECO:0000256" key="1">
    <source>
        <dbReference type="SAM" id="MobiDB-lite"/>
    </source>
</evidence>
<evidence type="ECO:0000313" key="3">
    <source>
        <dbReference type="PIR" id="A48581"/>
    </source>
</evidence>
<name>Q7M4J5_TRICO</name>
<keyword evidence="2" id="KW-0732">Signal</keyword>
<feature type="signal peptide" evidence="2">
    <location>
        <begin position="1"/>
        <end position="17"/>
    </location>
</feature>
<feature type="region of interest" description="Disordered" evidence="1">
    <location>
        <begin position="134"/>
        <end position="204"/>
    </location>
</feature>
<proteinExistence type="predicted"/>
<protein>
    <submittedName>
        <fullName evidence="3">37K proline-rich secretory protein</fullName>
    </submittedName>
</protein>